<dbReference type="GO" id="GO:0008483">
    <property type="term" value="F:transaminase activity"/>
    <property type="evidence" value="ECO:0007669"/>
    <property type="project" value="UniProtKB-KW"/>
</dbReference>
<dbReference type="GeneID" id="78896888"/>
<dbReference type="Gene3D" id="3.90.1150.10">
    <property type="entry name" value="Aspartate Aminotransferase, domain 1"/>
    <property type="match status" value="1"/>
</dbReference>
<dbReference type="Pfam" id="PF00202">
    <property type="entry name" value="Aminotran_3"/>
    <property type="match status" value="1"/>
</dbReference>
<keyword evidence="4" id="KW-0032">Aminotransferase</keyword>
<dbReference type="Gene3D" id="3.40.640.10">
    <property type="entry name" value="Type I PLP-dependent aspartate aminotransferase-like (Major domain)"/>
    <property type="match status" value="1"/>
</dbReference>
<evidence type="ECO:0000256" key="2">
    <source>
        <dbReference type="ARBA" id="ARBA00022898"/>
    </source>
</evidence>
<evidence type="ECO:0000313" key="5">
    <source>
        <dbReference type="Proteomes" id="UP000229314"/>
    </source>
</evidence>
<evidence type="ECO:0000313" key="4">
    <source>
        <dbReference type="EMBL" id="ATQ55092.1"/>
    </source>
</evidence>
<keyword evidence="2 3" id="KW-0663">Pyridoxal phosphate</keyword>
<dbReference type="Proteomes" id="UP000229314">
    <property type="component" value="Chromosome"/>
</dbReference>
<dbReference type="RefSeq" id="WP_099648317.1">
    <property type="nucleotide sequence ID" value="NZ_CAJGAB010000054.1"/>
</dbReference>
<dbReference type="PANTHER" id="PTHR43713">
    <property type="entry name" value="GLUTAMATE-1-SEMIALDEHYDE 2,1-AMINOMUTASE"/>
    <property type="match status" value="1"/>
</dbReference>
<dbReference type="InterPro" id="IPR015421">
    <property type="entry name" value="PyrdxlP-dep_Trfase_major"/>
</dbReference>
<dbReference type="NCBIfam" id="NF005453">
    <property type="entry name" value="PRK07046.1"/>
    <property type="match status" value="1"/>
</dbReference>
<organism evidence="4 5">
    <name type="scientific">Paracoccus yeei</name>
    <dbReference type="NCBI Taxonomy" id="147645"/>
    <lineage>
        <taxon>Bacteria</taxon>
        <taxon>Pseudomonadati</taxon>
        <taxon>Pseudomonadota</taxon>
        <taxon>Alphaproteobacteria</taxon>
        <taxon>Rhodobacterales</taxon>
        <taxon>Paracoccaceae</taxon>
        <taxon>Paracoccus</taxon>
    </lineage>
</organism>
<dbReference type="InterPro" id="IPR015422">
    <property type="entry name" value="PyrdxlP-dep_Trfase_small"/>
</dbReference>
<comment type="similarity">
    <text evidence="3">Belongs to the class-III pyridoxal-phosphate-dependent aminotransferase family.</text>
</comment>
<keyword evidence="4" id="KW-0808">Transferase</keyword>
<dbReference type="PANTHER" id="PTHR43713:SF3">
    <property type="entry name" value="GLUTAMATE-1-SEMIALDEHYDE 2,1-AMINOMUTASE 1, CHLOROPLASTIC-RELATED"/>
    <property type="match status" value="1"/>
</dbReference>
<gene>
    <name evidence="4" type="ORF">PYTT13_04265</name>
</gene>
<dbReference type="GO" id="GO:0030170">
    <property type="term" value="F:pyridoxal phosphate binding"/>
    <property type="evidence" value="ECO:0007669"/>
    <property type="project" value="InterPro"/>
</dbReference>
<evidence type="ECO:0000256" key="1">
    <source>
        <dbReference type="ARBA" id="ARBA00001933"/>
    </source>
</evidence>
<evidence type="ECO:0000256" key="3">
    <source>
        <dbReference type="RuleBase" id="RU003560"/>
    </source>
</evidence>
<dbReference type="InterPro" id="IPR015424">
    <property type="entry name" value="PyrdxlP-dep_Trfase"/>
</dbReference>
<dbReference type="AlphaFoldDB" id="A0A2D2BXU7"/>
<protein>
    <submittedName>
        <fullName evidence="4">Aspartate aminotransferase family protein</fullName>
    </submittedName>
</protein>
<comment type="cofactor">
    <cofactor evidence="1">
        <name>pyridoxal 5'-phosphate</name>
        <dbReference type="ChEBI" id="CHEBI:597326"/>
    </cofactor>
</comment>
<accession>A0A2D2BXU7</accession>
<dbReference type="EMBL" id="CP024422">
    <property type="protein sequence ID" value="ATQ55092.1"/>
    <property type="molecule type" value="Genomic_DNA"/>
</dbReference>
<reference evidence="4 5" key="1">
    <citation type="submission" date="2017-10" db="EMBL/GenBank/DDBJ databases">
        <title>Complete genome sequence of Paracoccus yeei TT13 isolated from human skin.</title>
        <authorList>
            <person name="Lee K."/>
            <person name="Lim J.Y."/>
            <person name="Hwang I."/>
        </authorList>
    </citation>
    <scope>NUCLEOTIDE SEQUENCE [LARGE SCALE GENOMIC DNA]</scope>
    <source>
        <strain evidence="4 5">TT13</strain>
    </source>
</reference>
<dbReference type="SUPFAM" id="SSF53383">
    <property type="entry name" value="PLP-dependent transferases"/>
    <property type="match status" value="1"/>
</dbReference>
<sequence length="467" mass="50362">MDFPTGPAPSHAIPTARLARIRAREEARFAETHPKARALHDRALAVMPHGVPMHWMGQWGTPFPIHAESADKARLTDVDGHTYVDFNLGDSAAFFGHANPVIAQTVAREVTGRGTSFMLPTEDAIAMSENLGARFGLPLWQVATSATEANRYALRIARMLTGRAKVLVFNGKFHGSVDDTQVELEQGRMVVHQGVIANGLDLDRTTVAVEFNDIPALERALAAGDVAAVLTEPHMTNIGMIPAAPGFHDALRRLTRKTGTLLIVDETHTICMGPRGGTGELGLEPDMLVLGKVLAGGIPSAVYGMTEAVGRALEDLTPGSSINHYGFGGTLAANSLSIRTIRRTLEEVATEENFAAMIAVATALEQAIARQIAAHDLPWHVSRMGARVEYLYRPDVPVNGSEARAARHDDIEQLSHLYFANRGVLVSPFHNMALISPFTTLEDVARYEAVFAEMLGEYTAQAASSAV</sequence>
<dbReference type="InterPro" id="IPR005814">
    <property type="entry name" value="Aminotrans_3"/>
</dbReference>
<name>A0A2D2BXU7_9RHOB</name>
<proteinExistence type="inferred from homology"/>